<sequence length="485" mass="51538">MNPATDTPTSVIVVGGGVTGLLTARRLCQAGLTTTLLERSPRTGGQIHTTELNNLPIDLGAESIHLAHPGMRELVDELNLTPNLTGSRPGTSWLWTGTRRRPLPEGVGPAGPTKILPVLTSGILNIPALARAGLEPLYAHLTGRIDLTPGHDISVGEFVTNRFGHAVTNAFVDPLLGSLHSGDVNRLSLRATSPALIPAATQGRSLLRRRQPKTTHTTTPLPMFASWPTGLSTLTNTLLRDTNVTVELDANVTTLTRHTTETGTTTYTLTLSDERQLTADAIVIATPAHTAANLIRPTTPTAAAILDNIETAHTATIVMAFPRHDVAHLPALNANGFLIPSAHAPLLKAGTHLDRKWAHLDDGKNTLFRLSVGRAGNNLLATLDDDALIDQVLRDLHTLTGINTKPAMTHIHRWKPGLPQLTVGHTDRITAVRTDLATSLPGVELAGASYDGLGVGACVTSANKAAQRLLKHLDITNTPAHTTQP</sequence>
<dbReference type="OrthoDB" id="3450553at2"/>
<dbReference type="Gene3D" id="3.50.50.60">
    <property type="entry name" value="FAD/NAD(P)-binding domain"/>
    <property type="match status" value="1"/>
</dbReference>
<comment type="catalytic activity">
    <reaction evidence="1">
        <text>coproporphyrinogen III + 3 O2 = coproporphyrin III + 3 H2O2</text>
        <dbReference type="Rhea" id="RHEA:43436"/>
        <dbReference type="ChEBI" id="CHEBI:15379"/>
        <dbReference type="ChEBI" id="CHEBI:16240"/>
        <dbReference type="ChEBI" id="CHEBI:57309"/>
        <dbReference type="ChEBI" id="CHEBI:131725"/>
        <dbReference type="EC" id="1.3.3.15"/>
    </reaction>
    <physiologicalReaction direction="left-to-right" evidence="1">
        <dbReference type="Rhea" id="RHEA:43437"/>
    </physiologicalReaction>
</comment>
<dbReference type="GO" id="GO:0005737">
    <property type="term" value="C:cytoplasm"/>
    <property type="evidence" value="ECO:0007669"/>
    <property type="project" value="UniProtKB-SubCell"/>
</dbReference>
<reference evidence="14 15" key="1">
    <citation type="submission" date="2017-06" db="EMBL/GenBank/DDBJ databases">
        <authorList>
            <consortium name="Pathogen Informatics"/>
        </authorList>
    </citation>
    <scope>NUCLEOTIDE SEQUENCE [LARGE SCALE GENOMIC DNA]</scope>
    <source>
        <strain evidence="14 15">NCTC13039</strain>
    </source>
</reference>
<dbReference type="PANTHER" id="PTHR42923:SF3">
    <property type="entry name" value="PROTOPORPHYRINOGEN OXIDASE"/>
    <property type="match status" value="1"/>
</dbReference>
<comment type="pathway">
    <text evidence="4 12">Porphyrin-containing compound metabolism; protoheme biosynthesis.</text>
</comment>
<evidence type="ECO:0000256" key="6">
    <source>
        <dbReference type="ARBA" id="ARBA00012402"/>
    </source>
</evidence>
<evidence type="ECO:0000256" key="8">
    <source>
        <dbReference type="ARBA" id="ARBA00022630"/>
    </source>
</evidence>
<keyword evidence="9 12" id="KW-0274">FAD</keyword>
<evidence type="ECO:0000256" key="12">
    <source>
        <dbReference type="RuleBase" id="RU364052"/>
    </source>
</evidence>
<gene>
    <name evidence="14" type="primary">hemY</name>
    <name evidence="14" type="ORF">SAMEA4475696_00733</name>
</gene>
<dbReference type="AlphaFoldDB" id="A0A239VBN2"/>
<comment type="cofactor">
    <cofactor evidence="2 12">
        <name>FAD</name>
        <dbReference type="ChEBI" id="CHEBI:57692"/>
    </cofactor>
</comment>
<evidence type="ECO:0000256" key="4">
    <source>
        <dbReference type="ARBA" id="ARBA00004744"/>
    </source>
</evidence>
<dbReference type="KEGG" id="dco:SAMEA4475696_0733"/>
<evidence type="ECO:0000256" key="9">
    <source>
        <dbReference type="ARBA" id="ARBA00022827"/>
    </source>
</evidence>
<dbReference type="Gene3D" id="3.90.660.20">
    <property type="entry name" value="Protoporphyrinogen oxidase, mitochondrial, domain 2"/>
    <property type="match status" value="1"/>
</dbReference>
<comment type="function">
    <text evidence="3 12">Involved in coproporphyrin-dependent heme b biosynthesis. Catalyzes the oxidation of coproporphyrinogen III to coproporphyrin III.</text>
</comment>
<proteinExistence type="inferred from homology"/>
<dbReference type="GO" id="GO:0004729">
    <property type="term" value="F:oxygen-dependent protoporphyrinogen oxidase activity"/>
    <property type="evidence" value="ECO:0007669"/>
    <property type="project" value="UniProtKB-UniRule"/>
</dbReference>
<protein>
    <recommendedName>
        <fullName evidence="7 12">Coproporphyrinogen III oxidase</fullName>
        <ecNumber evidence="6 12">1.3.3.15</ecNumber>
    </recommendedName>
</protein>
<evidence type="ECO:0000259" key="13">
    <source>
        <dbReference type="Pfam" id="PF01593"/>
    </source>
</evidence>
<accession>A0A239VBN2</accession>
<evidence type="ECO:0000256" key="2">
    <source>
        <dbReference type="ARBA" id="ARBA00001974"/>
    </source>
</evidence>
<evidence type="ECO:0000256" key="11">
    <source>
        <dbReference type="ARBA" id="ARBA00023133"/>
    </source>
</evidence>
<dbReference type="InterPro" id="IPR036188">
    <property type="entry name" value="FAD/NAD-bd_sf"/>
</dbReference>
<evidence type="ECO:0000313" key="15">
    <source>
        <dbReference type="Proteomes" id="UP000242637"/>
    </source>
</evidence>
<evidence type="ECO:0000256" key="3">
    <source>
        <dbReference type="ARBA" id="ARBA00002185"/>
    </source>
</evidence>
<feature type="domain" description="Amine oxidase" evidence="13">
    <location>
        <begin position="19"/>
        <end position="470"/>
    </location>
</feature>
<dbReference type="Proteomes" id="UP000242637">
    <property type="component" value="Chromosome 1"/>
</dbReference>
<dbReference type="EMBL" id="LT906453">
    <property type="protein sequence ID" value="SNV19552.1"/>
    <property type="molecule type" value="Genomic_DNA"/>
</dbReference>
<dbReference type="GO" id="GO:0006783">
    <property type="term" value="P:heme biosynthetic process"/>
    <property type="evidence" value="ECO:0007669"/>
    <property type="project" value="UniProtKB-UniRule"/>
</dbReference>
<comment type="similarity">
    <text evidence="5 12">Belongs to the protoporphyrinogen/coproporphyrinogen oxidase family. Coproporphyrinogen III oxidase subfamily.</text>
</comment>
<keyword evidence="8 12" id="KW-0285">Flavoprotein</keyword>
<dbReference type="EC" id="1.3.3.15" evidence="6 12"/>
<dbReference type="Gene3D" id="1.10.3110.10">
    <property type="entry name" value="protoporphyrinogen ix oxidase, domain 3"/>
    <property type="match status" value="1"/>
</dbReference>
<dbReference type="UniPathway" id="UPA00252"/>
<dbReference type="NCBIfam" id="TIGR00562">
    <property type="entry name" value="proto_IX_ox"/>
    <property type="match status" value="1"/>
</dbReference>
<dbReference type="SUPFAM" id="SSF51905">
    <property type="entry name" value="FAD/NAD(P)-binding domain"/>
    <property type="match status" value="1"/>
</dbReference>
<dbReference type="PANTHER" id="PTHR42923">
    <property type="entry name" value="PROTOPORPHYRINOGEN OXIDASE"/>
    <property type="match status" value="1"/>
</dbReference>
<keyword evidence="11 12" id="KW-0350">Heme biosynthesis</keyword>
<evidence type="ECO:0000313" key="14">
    <source>
        <dbReference type="EMBL" id="SNV19552.1"/>
    </source>
</evidence>
<dbReference type="InterPro" id="IPR050464">
    <property type="entry name" value="Zeta_carotene_desat/Oxidored"/>
</dbReference>
<dbReference type="RefSeq" id="WP_154657685.1">
    <property type="nucleotide sequence ID" value="NZ_JAAFNI010000001.1"/>
</dbReference>
<dbReference type="Pfam" id="PF01593">
    <property type="entry name" value="Amino_oxidase"/>
    <property type="match status" value="1"/>
</dbReference>
<keyword evidence="10 12" id="KW-0560">Oxidoreductase</keyword>
<keyword evidence="15" id="KW-1185">Reference proteome</keyword>
<comment type="subcellular location">
    <subcellularLocation>
        <location evidence="12">Cytoplasm</location>
    </subcellularLocation>
</comment>
<dbReference type="GeneID" id="63458999"/>
<dbReference type="InterPro" id="IPR004572">
    <property type="entry name" value="Protoporphyrinogen_oxidase"/>
</dbReference>
<evidence type="ECO:0000256" key="5">
    <source>
        <dbReference type="ARBA" id="ARBA00008310"/>
    </source>
</evidence>
<keyword evidence="12" id="KW-0963">Cytoplasm</keyword>
<name>A0A239VBN2_9MICO</name>
<dbReference type="SUPFAM" id="SSF54373">
    <property type="entry name" value="FAD-linked reductases, C-terminal domain"/>
    <property type="match status" value="1"/>
</dbReference>
<evidence type="ECO:0000256" key="10">
    <source>
        <dbReference type="ARBA" id="ARBA00023002"/>
    </source>
</evidence>
<dbReference type="InterPro" id="IPR002937">
    <property type="entry name" value="Amino_oxidase"/>
</dbReference>
<evidence type="ECO:0000256" key="1">
    <source>
        <dbReference type="ARBA" id="ARBA00001755"/>
    </source>
</evidence>
<organism evidence="14 15">
    <name type="scientific">Dermatophilus congolensis</name>
    <dbReference type="NCBI Taxonomy" id="1863"/>
    <lineage>
        <taxon>Bacteria</taxon>
        <taxon>Bacillati</taxon>
        <taxon>Actinomycetota</taxon>
        <taxon>Actinomycetes</taxon>
        <taxon>Micrococcales</taxon>
        <taxon>Dermatophilaceae</taxon>
        <taxon>Dermatophilus</taxon>
    </lineage>
</organism>
<dbReference type="STRING" id="1121387.GCA_000429885_01830"/>
<evidence type="ECO:0000256" key="7">
    <source>
        <dbReference type="ARBA" id="ARBA00019046"/>
    </source>
</evidence>